<proteinExistence type="predicted"/>
<reference evidence="1" key="1">
    <citation type="submission" date="2018-06" db="EMBL/GenBank/DDBJ databases">
        <title>LMB-1, a novel B3 MBL from Citrobacter freundii from Argentina.</title>
        <authorList>
            <person name="Dabos L."/>
            <person name="Rodriguez C.H."/>
            <person name="Nastro M."/>
            <person name="Vay C."/>
            <person name="Famiglietti A."/>
            <person name="Iorga B."/>
            <person name="Naas T."/>
        </authorList>
    </citation>
    <scope>NUCLEOTIDE SEQUENCE</scope>
    <source>
        <strain evidence="1">164</strain>
        <plasmid evidence="1">pCf164_LMB-1</plasmid>
    </source>
</reference>
<keyword evidence="1" id="KW-0614">Plasmid</keyword>
<dbReference type="AlphaFoldDB" id="A0A386JB49"/>
<sequence>MIDKHLSNNLPDWEWPISIEPTTAQAVHDSHVIDNSSEPNWYTWYSYIPLNETYGSKYPGQNYLKALAALNGVKNVIDTLLTTDSTTGEAGEKLRGLELNVFENGIESTG</sequence>
<name>A0A386JB49_CITFR</name>
<organism evidence="1">
    <name type="scientific">Citrobacter freundii</name>
    <dbReference type="NCBI Taxonomy" id="546"/>
    <lineage>
        <taxon>Bacteria</taxon>
        <taxon>Pseudomonadati</taxon>
        <taxon>Pseudomonadota</taxon>
        <taxon>Gammaproteobacteria</taxon>
        <taxon>Enterobacterales</taxon>
        <taxon>Enterobacteriaceae</taxon>
        <taxon>Citrobacter</taxon>
        <taxon>Citrobacter freundii complex</taxon>
    </lineage>
</organism>
<protein>
    <submittedName>
        <fullName evidence="1">Uncharacterized protein</fullName>
    </submittedName>
</protein>
<evidence type="ECO:0000313" key="1">
    <source>
        <dbReference type="EMBL" id="AYD68459.1"/>
    </source>
</evidence>
<dbReference type="EMBL" id="MH475146">
    <property type="protein sequence ID" value="AYD68459.1"/>
    <property type="molecule type" value="Genomic_DNA"/>
</dbReference>
<geneLocation type="plasmid" evidence="1">
    <name>pCf164_LMB-1</name>
</geneLocation>
<accession>A0A386JB49</accession>